<evidence type="ECO:0000313" key="1">
    <source>
        <dbReference type="EMBL" id="QFU99852.1"/>
    </source>
</evidence>
<gene>
    <name evidence="1" type="ORF">KDY119_03388</name>
</gene>
<dbReference type="EMBL" id="CP045529">
    <property type="protein sequence ID" value="QFU99852.1"/>
    <property type="molecule type" value="Genomic_DNA"/>
</dbReference>
<keyword evidence="2" id="KW-1185">Reference proteome</keyword>
<dbReference type="KEGG" id="lxl:KDY119_03388"/>
<protein>
    <submittedName>
        <fullName evidence="1">Uncharacterized protein</fullName>
    </submittedName>
</protein>
<proteinExistence type="predicted"/>
<reference evidence="1 2" key="1">
    <citation type="submission" date="2019-10" db="EMBL/GenBank/DDBJ databases">
        <title>Genome sequence of Luteimicrobium xylanilyticum HY-24.</title>
        <authorList>
            <person name="Kim D.Y."/>
            <person name="Park H.-Y."/>
        </authorList>
    </citation>
    <scope>NUCLEOTIDE SEQUENCE [LARGE SCALE GENOMIC DNA]</scope>
    <source>
        <strain evidence="1 2">HY-24</strain>
    </source>
</reference>
<name>A0A5P9QFH9_9MICO</name>
<sequence>MVMGLGTLLVGKIDQTLAGVARPASVLGGDTVLVVPLDETSTVIRLELAPGECHLYFGGGAHVPLALEDEEDADTIVDRVVAITRGDAFEGYSYVDGTLVRTAEIYGHRGNSLVGETGQASVRRRARAWEPRPTS</sequence>
<evidence type="ECO:0000313" key="2">
    <source>
        <dbReference type="Proteomes" id="UP000326702"/>
    </source>
</evidence>
<dbReference type="Proteomes" id="UP000326702">
    <property type="component" value="Chromosome"/>
</dbReference>
<dbReference type="AlphaFoldDB" id="A0A5P9QFH9"/>
<organism evidence="1 2">
    <name type="scientific">Luteimicrobium xylanilyticum</name>
    <dbReference type="NCBI Taxonomy" id="1133546"/>
    <lineage>
        <taxon>Bacteria</taxon>
        <taxon>Bacillati</taxon>
        <taxon>Actinomycetota</taxon>
        <taxon>Actinomycetes</taxon>
        <taxon>Micrococcales</taxon>
        <taxon>Luteimicrobium</taxon>
    </lineage>
</organism>
<accession>A0A5P9QFH9</accession>